<dbReference type="InterPro" id="IPR008271">
    <property type="entry name" value="Ser/Thr_kinase_AS"/>
</dbReference>
<keyword evidence="5" id="KW-0802">TPR repeat</keyword>
<dbReference type="InterPro" id="IPR019734">
    <property type="entry name" value="TPR_rpt"/>
</dbReference>
<sequence length="895" mass="97904">MTSTGADTASEHARVKALFNEVCDISDPAEQRARLQAAEPDEALRQRVWAMLEADRAEATGFSAPLAALKAAALESAAPELKAGDRLGAWTLSEELGHGGMGRVYLAERSDGHYRQRAAIKLLLGWSTPDALAQLARERQILASLNHPHIARLIDGGTTPRGRPYLVMEYVDGERIDRYCDAQGLGLDARLALFEQVCTAVAHAHRQLIVHCDIKPGNVLVGSDGRAMLLDFGIAHLDGQDGELAGGTSAGLTPRYASPEQQAGEAATPASDIYSLGRLLEELLKPLNPRPRRHELHAIVAHATQAQPADRYLDVSGLLADLRRFRAHLPLAALPRRTGYVATKWLRRRWPWVLVGSAVAAGSTAFTFSLIAQRDRAEAEARTTREVSRFMISLFQGADPATGTRHDVTARELIDKGRAKLADSLKDQPAQRARLQAVLGEVYEKLGQMQQAAEMFEQGLKNPDLAPDEEERLQANLALAYANTGRPEAAIAPARRALALSLQGRPPDIGRIANAENRLGISLTNLGQVSEARRLLASSLERRTATEGELSLNVAQVMHNLARAYWRAGDIGAAERAFRRSLDIKREIKSGDESVLTSQRQLARLLVEQGRFDEGLQLAREVLASYERIYGPRSAFLPEMRGELGTLLLDAGQVQEARPLMEAALRDQLDRAGGQVTMPLATAKLQIGRLWLAQDDPRAGPWLRSTLAERIKLHGRVQATGTQLTRTAYVRWLQRQGRFAEAAAELSLLWEERKPREATDTDRLTAQLLRAENAQALGQWADAARLLEEVGAAEQALYGANRAHWLQLRAAQAMGEQRPADALPLNDAAWAATTAILPAGHPGRIAPGLRRHALLLQAGDRARAEALLAELAPAAAALSPESVLRRRYEQLKPRK</sequence>
<dbReference type="PROSITE" id="PS00107">
    <property type="entry name" value="PROTEIN_KINASE_ATP"/>
    <property type="match status" value="1"/>
</dbReference>
<evidence type="ECO:0000256" key="5">
    <source>
        <dbReference type="PROSITE-ProRule" id="PRU00339"/>
    </source>
</evidence>
<dbReference type="SMART" id="SM00028">
    <property type="entry name" value="TPR"/>
    <property type="match status" value="5"/>
</dbReference>
<dbReference type="Gene3D" id="1.25.40.10">
    <property type="entry name" value="Tetratricopeptide repeat domain"/>
    <property type="match status" value="2"/>
</dbReference>
<reference evidence="8 9" key="1">
    <citation type="journal article" date="2007" name="Int. J. Syst. Evol. Microbiol.">
        <title>Description of Pelomonas aquatica sp. nov. and Pelomonas puraquae sp. nov., isolated from industrial and haemodialysis water.</title>
        <authorList>
            <person name="Gomila M."/>
            <person name="Bowien B."/>
            <person name="Falsen E."/>
            <person name="Moore E.R."/>
            <person name="Lalucat J."/>
        </authorList>
    </citation>
    <scope>NUCLEOTIDE SEQUENCE [LARGE SCALE GENOMIC DNA]</scope>
    <source>
        <strain evidence="8 9">CCUG 52769</strain>
    </source>
</reference>
<dbReference type="InterPro" id="IPR011009">
    <property type="entry name" value="Kinase-like_dom_sf"/>
</dbReference>
<dbReference type="OrthoDB" id="9783151at2"/>
<dbReference type="PROSITE" id="PS50005">
    <property type="entry name" value="TPR"/>
    <property type="match status" value="1"/>
</dbReference>
<dbReference type="InterPro" id="IPR000719">
    <property type="entry name" value="Prot_kinase_dom"/>
</dbReference>
<dbReference type="RefSeq" id="WP_088483402.1">
    <property type="nucleotide sequence ID" value="NZ_NISI01000004.1"/>
</dbReference>
<keyword evidence="2 6" id="KW-0547">Nucleotide-binding</keyword>
<dbReference type="Proteomes" id="UP000197446">
    <property type="component" value="Unassembled WGS sequence"/>
</dbReference>
<evidence type="ECO:0000256" key="6">
    <source>
        <dbReference type="PROSITE-ProRule" id="PRU10141"/>
    </source>
</evidence>
<dbReference type="GO" id="GO:0004674">
    <property type="term" value="F:protein serine/threonine kinase activity"/>
    <property type="evidence" value="ECO:0007669"/>
    <property type="project" value="TreeGrafter"/>
</dbReference>
<dbReference type="PROSITE" id="PS00108">
    <property type="entry name" value="PROTEIN_KINASE_ST"/>
    <property type="match status" value="1"/>
</dbReference>
<dbReference type="SMART" id="SM00220">
    <property type="entry name" value="S_TKc"/>
    <property type="match status" value="1"/>
</dbReference>
<dbReference type="Pfam" id="PF00069">
    <property type="entry name" value="Pkinase"/>
    <property type="match status" value="1"/>
</dbReference>
<dbReference type="InterPro" id="IPR017441">
    <property type="entry name" value="Protein_kinase_ATP_BS"/>
</dbReference>
<dbReference type="SUPFAM" id="SSF56112">
    <property type="entry name" value="Protein kinase-like (PK-like)"/>
    <property type="match status" value="1"/>
</dbReference>
<organism evidence="8 9">
    <name type="scientific">Roseateles puraquae</name>
    <dbReference type="NCBI Taxonomy" id="431059"/>
    <lineage>
        <taxon>Bacteria</taxon>
        <taxon>Pseudomonadati</taxon>
        <taxon>Pseudomonadota</taxon>
        <taxon>Betaproteobacteria</taxon>
        <taxon>Burkholderiales</taxon>
        <taxon>Sphaerotilaceae</taxon>
        <taxon>Roseateles</taxon>
    </lineage>
</organism>
<comment type="caution">
    <text evidence="8">The sequence shown here is derived from an EMBL/GenBank/DDBJ whole genome shotgun (WGS) entry which is preliminary data.</text>
</comment>
<dbReference type="PANTHER" id="PTHR43289">
    <property type="entry name" value="MITOGEN-ACTIVATED PROTEIN KINASE KINASE KINASE 20-RELATED"/>
    <property type="match status" value="1"/>
</dbReference>
<evidence type="ECO:0000313" key="9">
    <source>
        <dbReference type="Proteomes" id="UP000197446"/>
    </source>
</evidence>
<dbReference type="AlphaFoldDB" id="A0A254NAK5"/>
<accession>A0A254NAK5</accession>
<evidence type="ECO:0000256" key="3">
    <source>
        <dbReference type="ARBA" id="ARBA00022777"/>
    </source>
</evidence>
<dbReference type="GO" id="GO:0005524">
    <property type="term" value="F:ATP binding"/>
    <property type="evidence" value="ECO:0007669"/>
    <property type="project" value="UniProtKB-UniRule"/>
</dbReference>
<feature type="binding site" evidence="6">
    <location>
        <position position="121"/>
    </location>
    <ligand>
        <name>ATP</name>
        <dbReference type="ChEBI" id="CHEBI:30616"/>
    </ligand>
</feature>
<dbReference type="PROSITE" id="PS50011">
    <property type="entry name" value="PROTEIN_KINASE_DOM"/>
    <property type="match status" value="1"/>
</dbReference>
<keyword evidence="9" id="KW-1185">Reference proteome</keyword>
<evidence type="ECO:0000313" key="8">
    <source>
        <dbReference type="EMBL" id="OWR03862.1"/>
    </source>
</evidence>
<dbReference type="Gene3D" id="3.30.200.20">
    <property type="entry name" value="Phosphorylase Kinase, domain 1"/>
    <property type="match status" value="1"/>
</dbReference>
<evidence type="ECO:0000256" key="2">
    <source>
        <dbReference type="ARBA" id="ARBA00022741"/>
    </source>
</evidence>
<evidence type="ECO:0000256" key="1">
    <source>
        <dbReference type="ARBA" id="ARBA00022679"/>
    </source>
</evidence>
<dbReference type="Pfam" id="PF13432">
    <property type="entry name" value="TPR_16"/>
    <property type="match status" value="1"/>
</dbReference>
<dbReference type="CDD" id="cd14014">
    <property type="entry name" value="STKc_PknB_like"/>
    <property type="match status" value="1"/>
</dbReference>
<evidence type="ECO:0000259" key="7">
    <source>
        <dbReference type="PROSITE" id="PS50011"/>
    </source>
</evidence>
<protein>
    <recommendedName>
        <fullName evidence="7">Protein kinase domain-containing protein</fullName>
    </recommendedName>
</protein>
<keyword evidence="3" id="KW-0418">Kinase</keyword>
<name>A0A254NAK5_9BURK</name>
<dbReference type="PANTHER" id="PTHR43289:SF34">
    <property type="entry name" value="SERINE_THREONINE-PROTEIN KINASE YBDM-RELATED"/>
    <property type="match status" value="1"/>
</dbReference>
<keyword evidence="1" id="KW-0808">Transferase</keyword>
<feature type="repeat" description="TPR" evidence="5">
    <location>
        <begin position="555"/>
        <end position="588"/>
    </location>
</feature>
<dbReference type="SUPFAM" id="SSF48452">
    <property type="entry name" value="TPR-like"/>
    <property type="match status" value="2"/>
</dbReference>
<dbReference type="InterPro" id="IPR011990">
    <property type="entry name" value="TPR-like_helical_dom_sf"/>
</dbReference>
<feature type="domain" description="Protein kinase" evidence="7">
    <location>
        <begin position="90"/>
        <end position="446"/>
    </location>
</feature>
<gene>
    <name evidence="8" type="ORF">CDO81_11720</name>
</gene>
<keyword evidence="4 6" id="KW-0067">ATP-binding</keyword>
<dbReference type="EMBL" id="NISI01000004">
    <property type="protein sequence ID" value="OWR03862.1"/>
    <property type="molecule type" value="Genomic_DNA"/>
</dbReference>
<dbReference type="Pfam" id="PF13424">
    <property type="entry name" value="TPR_12"/>
    <property type="match status" value="2"/>
</dbReference>
<proteinExistence type="predicted"/>
<evidence type="ECO:0000256" key="4">
    <source>
        <dbReference type="ARBA" id="ARBA00022840"/>
    </source>
</evidence>
<dbReference type="Gene3D" id="1.10.510.10">
    <property type="entry name" value="Transferase(Phosphotransferase) domain 1"/>
    <property type="match status" value="1"/>
</dbReference>